<dbReference type="Proteomes" id="UP000703269">
    <property type="component" value="Unassembled WGS sequence"/>
</dbReference>
<sequence>MAPTPPTPPLSPTHDQVPTLYVIVVYAVVIFAFWNIPGARVLINPLKLFTIGWHELCHITAAIFTGGTIVRVCIDPDLGGATIVEGGVPTLILSAGYIGSTMFGGVLILAGFDTLVAKIMSFIIGIGLLCPLVLVRDKLTIITTLLYEGLLVGFWFIDHAQALRWYCLFLGVMNTLYVIWDIADDKYFRKANDSDATQFSLLYPALGPHVWGLLWILFQIAILTGFVLLGVAVFKQDSDQMRSQAAEFLPT</sequence>
<feature type="transmembrane region" description="Helical" evidence="1">
    <location>
        <begin position="165"/>
        <end position="183"/>
    </location>
</feature>
<feature type="transmembrane region" description="Helical" evidence="1">
    <location>
        <begin position="90"/>
        <end position="112"/>
    </location>
</feature>
<comment type="caution">
    <text evidence="2">The sequence shown here is derived from an EMBL/GenBank/DDBJ whole genome shotgun (WGS) entry which is preliminary data.</text>
</comment>
<dbReference type="EMBL" id="BPQB01000019">
    <property type="protein sequence ID" value="GJE90961.1"/>
    <property type="molecule type" value="Genomic_DNA"/>
</dbReference>
<gene>
    <name evidence="2" type="ORF">PsYK624_071080</name>
</gene>
<dbReference type="PANTHER" id="PTHR33979:SF2">
    <property type="entry name" value="PEPTIDASE M50B-LIKE-DOMAIN-CONTAINING PROTEIN"/>
    <property type="match status" value="1"/>
</dbReference>
<evidence type="ECO:0000256" key="1">
    <source>
        <dbReference type="SAM" id="Phobius"/>
    </source>
</evidence>
<feature type="transmembrane region" description="Helical" evidence="1">
    <location>
        <begin position="210"/>
        <end position="234"/>
    </location>
</feature>
<protein>
    <submittedName>
        <fullName evidence="2">M50 family metallopeptidase</fullName>
    </submittedName>
</protein>
<dbReference type="InterPro" id="IPR049500">
    <property type="entry name" value="Peptidase_M50B-like"/>
</dbReference>
<dbReference type="OrthoDB" id="40823at2759"/>
<feature type="transmembrane region" description="Helical" evidence="1">
    <location>
        <begin position="119"/>
        <end position="135"/>
    </location>
</feature>
<feature type="transmembrane region" description="Helical" evidence="1">
    <location>
        <begin position="141"/>
        <end position="158"/>
    </location>
</feature>
<proteinExistence type="predicted"/>
<dbReference type="AlphaFoldDB" id="A0A9P3GA07"/>
<dbReference type="Pfam" id="PF13398">
    <property type="entry name" value="Peptidase_M50B"/>
    <property type="match status" value="1"/>
</dbReference>
<evidence type="ECO:0000313" key="3">
    <source>
        <dbReference type="Proteomes" id="UP000703269"/>
    </source>
</evidence>
<keyword evidence="1" id="KW-0472">Membrane</keyword>
<feature type="transmembrane region" description="Helical" evidence="1">
    <location>
        <begin position="20"/>
        <end position="36"/>
    </location>
</feature>
<name>A0A9P3GA07_9APHY</name>
<dbReference type="PANTHER" id="PTHR33979">
    <property type="entry name" value="OS02G0221600 PROTEIN"/>
    <property type="match status" value="1"/>
</dbReference>
<organism evidence="2 3">
    <name type="scientific">Phanerochaete sordida</name>
    <dbReference type="NCBI Taxonomy" id="48140"/>
    <lineage>
        <taxon>Eukaryota</taxon>
        <taxon>Fungi</taxon>
        <taxon>Dikarya</taxon>
        <taxon>Basidiomycota</taxon>
        <taxon>Agaricomycotina</taxon>
        <taxon>Agaricomycetes</taxon>
        <taxon>Polyporales</taxon>
        <taxon>Phanerochaetaceae</taxon>
        <taxon>Phanerochaete</taxon>
    </lineage>
</organism>
<keyword evidence="3" id="KW-1185">Reference proteome</keyword>
<feature type="transmembrane region" description="Helical" evidence="1">
    <location>
        <begin position="48"/>
        <end position="70"/>
    </location>
</feature>
<evidence type="ECO:0000313" key="2">
    <source>
        <dbReference type="EMBL" id="GJE90961.1"/>
    </source>
</evidence>
<reference evidence="2 3" key="1">
    <citation type="submission" date="2021-08" db="EMBL/GenBank/DDBJ databases">
        <title>Draft Genome Sequence of Phanerochaete sordida strain YK-624.</title>
        <authorList>
            <person name="Mori T."/>
            <person name="Dohra H."/>
            <person name="Suzuki T."/>
            <person name="Kawagishi H."/>
            <person name="Hirai H."/>
        </authorList>
    </citation>
    <scope>NUCLEOTIDE SEQUENCE [LARGE SCALE GENOMIC DNA]</scope>
    <source>
        <strain evidence="2 3">YK-624</strain>
    </source>
</reference>
<accession>A0A9P3GA07</accession>
<keyword evidence="1" id="KW-1133">Transmembrane helix</keyword>
<keyword evidence="1" id="KW-0812">Transmembrane</keyword>